<feature type="region of interest" description="Disordered" evidence="1">
    <location>
        <begin position="119"/>
        <end position="144"/>
    </location>
</feature>
<evidence type="ECO:0000256" key="1">
    <source>
        <dbReference type="SAM" id="MobiDB-lite"/>
    </source>
</evidence>
<dbReference type="EMBL" id="CP099424">
    <property type="protein sequence ID" value="USW55029.1"/>
    <property type="molecule type" value="Genomic_DNA"/>
</dbReference>
<proteinExistence type="predicted"/>
<gene>
    <name evidence="2" type="ORF">Slin15195_G083480</name>
</gene>
<reference evidence="2" key="1">
    <citation type="submission" date="2022-06" db="EMBL/GenBank/DDBJ databases">
        <title>Complete genome sequences of two strains of the flax pathogen Septoria linicola.</title>
        <authorList>
            <person name="Lapalu N."/>
            <person name="Simon A."/>
            <person name="Demenou B."/>
            <person name="Paumier D."/>
            <person name="Guillot M.-P."/>
            <person name="Gout L."/>
            <person name="Valade R."/>
        </authorList>
    </citation>
    <scope>NUCLEOTIDE SEQUENCE</scope>
    <source>
        <strain evidence="2">SE15195</strain>
    </source>
</reference>
<dbReference type="Proteomes" id="UP001056384">
    <property type="component" value="Chromosome 7"/>
</dbReference>
<dbReference type="OrthoDB" id="3650819at2759"/>
<dbReference type="AlphaFoldDB" id="A0A9Q9AUG5"/>
<evidence type="ECO:0000313" key="2">
    <source>
        <dbReference type="EMBL" id="USW55029.1"/>
    </source>
</evidence>
<feature type="compositionally biased region" description="Basic and acidic residues" evidence="1">
    <location>
        <begin position="119"/>
        <end position="137"/>
    </location>
</feature>
<organism evidence="2 3">
    <name type="scientific">Septoria linicola</name>
    <dbReference type="NCBI Taxonomy" id="215465"/>
    <lineage>
        <taxon>Eukaryota</taxon>
        <taxon>Fungi</taxon>
        <taxon>Dikarya</taxon>
        <taxon>Ascomycota</taxon>
        <taxon>Pezizomycotina</taxon>
        <taxon>Dothideomycetes</taxon>
        <taxon>Dothideomycetidae</taxon>
        <taxon>Mycosphaerellales</taxon>
        <taxon>Mycosphaerellaceae</taxon>
        <taxon>Septoria</taxon>
    </lineage>
</organism>
<evidence type="ECO:0008006" key="4">
    <source>
        <dbReference type="Google" id="ProtNLM"/>
    </source>
</evidence>
<feature type="compositionally biased region" description="Basic and acidic residues" evidence="1">
    <location>
        <begin position="179"/>
        <end position="193"/>
    </location>
</feature>
<sequence>MVPLPTAPDEELIKLQADVRRADTPVRYARLEHDAACQAVNSRMEEANKLRAALYDLVQSKVQGRALWDAQIASQMAANRAQISAGLVITTRTKLELLENNRHTAQQALDDYVRDPQAYRRAREASERREGAEERNRMASQEEASWAARVAQIREAALKEAKRATATGAESYYRSRPRQKQEERQESEPKKQQNESPKTQPPSPDATAPKAPANEYRRPNISRPLPPLPSLEVTDIDRYRAWYEHTKLVFADYSALTTFPSPPAPKMWCRKLDCANSQAKRELGICHDDIEQAFMNLGLASLKEERLRWHPDRFVRSQDQEKMQRMAKVVFQIVDGLYRRERLGQRA</sequence>
<name>A0A9Q9AUG5_9PEZI</name>
<feature type="region of interest" description="Disordered" evidence="1">
    <location>
        <begin position="161"/>
        <end position="230"/>
    </location>
</feature>
<protein>
    <recommendedName>
        <fullName evidence="4">J domain-containing protein</fullName>
    </recommendedName>
</protein>
<evidence type="ECO:0000313" key="3">
    <source>
        <dbReference type="Proteomes" id="UP001056384"/>
    </source>
</evidence>
<keyword evidence="3" id="KW-1185">Reference proteome</keyword>
<accession>A0A9Q9AUG5</accession>